<evidence type="ECO:0000313" key="4">
    <source>
        <dbReference type="Proteomes" id="UP000182486"/>
    </source>
</evidence>
<feature type="region of interest" description="Disordered" evidence="1">
    <location>
        <begin position="1"/>
        <end position="23"/>
    </location>
</feature>
<dbReference type="AlphaFoldDB" id="A0A1K0GF09"/>
<comment type="caution">
    <text evidence="3">The sequence shown here is derived from an EMBL/GenBank/DDBJ whole genome shotgun (WGS) entry which is preliminary data.</text>
</comment>
<name>A0A1K0GF09_9ACTN</name>
<evidence type="ECO:0000256" key="1">
    <source>
        <dbReference type="SAM" id="MobiDB-lite"/>
    </source>
</evidence>
<accession>A0A1K0GF09</accession>
<dbReference type="InterPro" id="IPR047721">
    <property type="entry name" value="DrmB"/>
</dbReference>
<reference evidence="3 4" key="1">
    <citation type="submission" date="2016-09" db="EMBL/GenBank/DDBJ databases">
        <title>Couchioplanes caeruleus draft genome sequence.</title>
        <authorList>
            <person name="Sheehan J."/>
            <person name="Caffrey P."/>
        </authorList>
    </citation>
    <scope>NUCLEOTIDE SEQUENCE [LARGE SCALE GENOMIC DNA]</scope>
    <source>
        <strain evidence="3 4">DSM 43634</strain>
    </source>
</reference>
<protein>
    <recommendedName>
        <fullName evidence="2">MrfA-like Zn-binding domain-containing protein</fullName>
    </recommendedName>
</protein>
<dbReference type="RefSeq" id="WP_071808738.1">
    <property type="nucleotide sequence ID" value="NZ_MEIA01000460.1"/>
</dbReference>
<dbReference type="Pfam" id="PF09369">
    <property type="entry name" value="MZB"/>
    <property type="match status" value="1"/>
</dbReference>
<organism evidence="3 4">
    <name type="scientific">Couchioplanes caeruleus subsp. caeruleus</name>
    <dbReference type="NCBI Taxonomy" id="56427"/>
    <lineage>
        <taxon>Bacteria</taxon>
        <taxon>Bacillati</taxon>
        <taxon>Actinomycetota</taxon>
        <taxon>Actinomycetes</taxon>
        <taxon>Micromonosporales</taxon>
        <taxon>Micromonosporaceae</taxon>
        <taxon>Couchioplanes</taxon>
    </lineage>
</organism>
<evidence type="ECO:0000259" key="2">
    <source>
        <dbReference type="Pfam" id="PF09369"/>
    </source>
</evidence>
<evidence type="ECO:0000313" key="3">
    <source>
        <dbReference type="EMBL" id="OJF10750.1"/>
    </source>
</evidence>
<gene>
    <name evidence="3" type="ORF">BG844_30270</name>
</gene>
<keyword evidence="4" id="KW-1185">Reference proteome</keyword>
<sequence>MTVANPRPAGQRGQPSRIGGARPSHLITTAGIGSIVDLPTMSVVVRGIDTWGLERAEAIDEPRLLEEVRRVIGPQVRTLRSAPWDPQDSDDPWTRTGVPVSPFPGWLRCPRCHRLGPLNPPGQFELIHRSGKRPDLAKWVHARCTQQTQVSDRRKRACLPARFVVVCEAGHLDDFPYVDFIHHGQTAPCLGPKLKMRDSASTLGPRVTVRCDECGASRNIQDAAGRDGWEALPACRGRHPHLRRFDGCGRDLRLMVLGASNLWFSVTASALHLPQSQTVTDLVSAHWDLLGQLPNATVVQTVVDGMDALRGLRDTPVDQTWAAIEQLRANGGPTAEEGSVDLLQAEWQLLARPTTERQDDDFRAVATPNPTGYDNLLDQVVLVTRLREVQALVGFTRLSAPERRDLEPNNRLPLGRATPAWVPAFEQRGEGIFLQLREDRVRAWTARVSDHPRIEALRAAHTRWSANRDRPVDDTFPIPRFLLLHTVSHLLIRQVALECGYSSSSIRERLYVGTPTDPAAGILLSTAASDSEGTLGGLVALGEAQHLKRLLDLALEDAARCSSDPLCAEHVPQDPSDTLHAAACHACLFASETTCETNNRWLDRAVLLNLTGDGLAFLDG</sequence>
<proteinExistence type="predicted"/>
<dbReference type="NCBIfam" id="NF038324">
    <property type="entry name" value="DrmB_fam"/>
    <property type="match status" value="1"/>
</dbReference>
<dbReference type="Proteomes" id="UP000182486">
    <property type="component" value="Unassembled WGS sequence"/>
</dbReference>
<dbReference type="EMBL" id="MEIA01000460">
    <property type="protein sequence ID" value="OJF10750.1"/>
    <property type="molecule type" value="Genomic_DNA"/>
</dbReference>
<dbReference type="InterPro" id="IPR018973">
    <property type="entry name" value="MZB"/>
</dbReference>
<feature type="domain" description="MrfA-like Zn-binding" evidence="2">
    <location>
        <begin position="488"/>
        <end position="588"/>
    </location>
</feature>